<evidence type="ECO:0000313" key="2">
    <source>
        <dbReference type="EMBL" id="CAI2367445.1"/>
    </source>
</evidence>
<feature type="compositionally biased region" description="Basic and acidic residues" evidence="1">
    <location>
        <begin position="118"/>
        <end position="137"/>
    </location>
</feature>
<dbReference type="Proteomes" id="UP001295684">
    <property type="component" value="Unassembled WGS sequence"/>
</dbReference>
<gene>
    <name evidence="2" type="ORF">ECRASSUSDP1_LOCUS8730</name>
</gene>
<keyword evidence="3" id="KW-1185">Reference proteome</keyword>
<feature type="region of interest" description="Disordered" evidence="1">
    <location>
        <begin position="118"/>
        <end position="163"/>
    </location>
</feature>
<reference evidence="2" key="1">
    <citation type="submission" date="2023-07" db="EMBL/GenBank/DDBJ databases">
        <authorList>
            <consortium name="AG Swart"/>
            <person name="Singh M."/>
            <person name="Singh A."/>
            <person name="Seah K."/>
            <person name="Emmerich C."/>
        </authorList>
    </citation>
    <scope>NUCLEOTIDE SEQUENCE</scope>
    <source>
        <strain evidence="2">DP1</strain>
    </source>
</reference>
<evidence type="ECO:0000313" key="3">
    <source>
        <dbReference type="Proteomes" id="UP001295684"/>
    </source>
</evidence>
<protein>
    <submittedName>
        <fullName evidence="2">Uncharacterized protein</fullName>
    </submittedName>
</protein>
<organism evidence="2 3">
    <name type="scientific">Euplotes crassus</name>
    <dbReference type="NCBI Taxonomy" id="5936"/>
    <lineage>
        <taxon>Eukaryota</taxon>
        <taxon>Sar</taxon>
        <taxon>Alveolata</taxon>
        <taxon>Ciliophora</taxon>
        <taxon>Intramacronucleata</taxon>
        <taxon>Spirotrichea</taxon>
        <taxon>Hypotrichia</taxon>
        <taxon>Euplotida</taxon>
        <taxon>Euplotidae</taxon>
        <taxon>Moneuplotes</taxon>
    </lineage>
</organism>
<proteinExistence type="predicted"/>
<accession>A0AAD1UIA9</accession>
<name>A0AAD1UIA9_EUPCR</name>
<sequence>MRSNKKAKKKFKTGNNIARMKEIEGNLVYQSGVPNRKDQFWKDHLKKEEEGKFNSLLKGIDMEYVHKIPLTDSMADRMDQAQFKDPFLVAQHTLQLQNLSPKFEKRNVFGHYSIKTKKDREREFSQTKQKESLRYDDLKDDQDVNPVHHPPREENHFSQSLSHPTNEMYDTKLIHKPKGNRGVSIMSGEINKVHKNVRKVYDREKVPYAGSSIDITQPDVFRYEVDKELTRNNPMLQSYKTFRKAEDKLDTFSPTRTEKPSTFYKSRNSTHLKKVNSMERILEWQPKGLHKLNLINDKKNIFMEKSLKNIIPYQENSIGHKPYAVDYPTKAQQYQSKLQLINSPHKEFKLPNLSLSKLSY</sequence>
<evidence type="ECO:0000256" key="1">
    <source>
        <dbReference type="SAM" id="MobiDB-lite"/>
    </source>
</evidence>
<comment type="caution">
    <text evidence="2">The sequence shown here is derived from an EMBL/GenBank/DDBJ whole genome shotgun (WGS) entry which is preliminary data.</text>
</comment>
<dbReference type="EMBL" id="CAMPGE010008551">
    <property type="protein sequence ID" value="CAI2367445.1"/>
    <property type="molecule type" value="Genomic_DNA"/>
</dbReference>
<dbReference type="AlphaFoldDB" id="A0AAD1UIA9"/>